<evidence type="ECO:0000256" key="5">
    <source>
        <dbReference type="SAM" id="MobiDB-lite"/>
    </source>
</evidence>
<evidence type="ECO:0000313" key="8">
    <source>
        <dbReference type="EMBL" id="SBP68016.1"/>
    </source>
</evidence>
<keyword evidence="4" id="KW-0175">Coiled coil</keyword>
<dbReference type="AlphaFoldDB" id="A0A1A8BMY9"/>
<feature type="compositionally biased region" description="Low complexity" evidence="5">
    <location>
        <begin position="543"/>
        <end position="552"/>
    </location>
</feature>
<feature type="domain" description="CEP63/Deup1 N-terminal" evidence="6">
    <location>
        <begin position="17"/>
        <end position="273"/>
    </location>
</feature>
<dbReference type="EMBL" id="HAEA01014512">
    <property type="protein sequence ID" value="SBQ42992.1"/>
    <property type="molecule type" value="Transcribed_RNA"/>
</dbReference>
<comment type="subcellular location">
    <subcellularLocation>
        <location evidence="1">Cytoplasm</location>
    </subcellularLocation>
</comment>
<comment type="similarity">
    <text evidence="2">Belongs to the CEP63 family.</text>
</comment>
<evidence type="ECO:0000256" key="3">
    <source>
        <dbReference type="ARBA" id="ARBA00022490"/>
    </source>
</evidence>
<proteinExistence type="inferred from homology"/>
<feature type="compositionally biased region" description="Polar residues" evidence="5">
    <location>
        <begin position="558"/>
        <end position="567"/>
    </location>
</feature>
<evidence type="ECO:0000256" key="4">
    <source>
        <dbReference type="ARBA" id="ARBA00023054"/>
    </source>
</evidence>
<reference evidence="8" key="2">
    <citation type="submission" date="2016-06" db="EMBL/GenBank/DDBJ databases">
        <title>The genome of a short-lived fish provides insights into sex chromosome evolution and the genetic control of aging.</title>
        <authorList>
            <person name="Reichwald K."/>
            <person name="Felder M."/>
            <person name="Petzold A."/>
            <person name="Koch P."/>
            <person name="Groth M."/>
            <person name="Platzer M."/>
        </authorList>
    </citation>
    <scope>NUCLEOTIDE SEQUENCE</scope>
    <source>
        <tissue evidence="8">Brain</tissue>
    </source>
</reference>
<name>A0A1A8BMY9_NOTKA</name>
<feature type="compositionally biased region" description="Low complexity" evidence="5">
    <location>
        <begin position="568"/>
        <end position="581"/>
    </location>
</feature>
<accession>A0A1A8BMY9</accession>
<dbReference type="PANTHER" id="PTHR18875">
    <property type="entry name" value="SARCOMA ANTIGEN NY-SAR-24/CYTOSKELETAL PROTEIN SOJO"/>
    <property type="match status" value="1"/>
</dbReference>
<organism evidence="8">
    <name type="scientific">Nothobranchius kadleci</name>
    <name type="common">African annual killifish</name>
    <dbReference type="NCBI Taxonomy" id="1051664"/>
    <lineage>
        <taxon>Eukaryota</taxon>
        <taxon>Metazoa</taxon>
        <taxon>Chordata</taxon>
        <taxon>Craniata</taxon>
        <taxon>Vertebrata</taxon>
        <taxon>Euteleostomi</taxon>
        <taxon>Actinopterygii</taxon>
        <taxon>Neopterygii</taxon>
        <taxon>Teleostei</taxon>
        <taxon>Neoteleostei</taxon>
        <taxon>Acanthomorphata</taxon>
        <taxon>Ovalentaria</taxon>
        <taxon>Atherinomorphae</taxon>
        <taxon>Cyprinodontiformes</taxon>
        <taxon>Nothobranchiidae</taxon>
        <taxon>Nothobranchius</taxon>
    </lineage>
</organism>
<sequence>MEVSLESIQNPDISSVLSSCEPELQELMRQIDIMINHQKKEWEAELHALQLRVTSGEEELLTSKTTIERRDLEIGLLHKQLEAIQTDRQELVSKYEQQLKRLREELDKLKRSYQKLHRKQLKETSGGGKETELAKKHQQRSEQQRTRYQNQLTTLELQNKSLNQELAHLKSQWASGRVEREHKECCSEVQHLRAQLEKAQASLHSQELELDRLRPLEVLLGQSQREQQLPSGQRDNLHAVLDSRDAFMLRAGLEQQRLCEEAARLTQVLQAKDQVIRSLEDCLSAQGCAGVETLRKALERTTAKLQSAQVCELQLKAELSCVRERLENMSRQQDNASKMEQELRNVKVHCDSSVTEIEKLKEELQRTRQTHSGEAEGTKEEVSKLTSELHQRDLPIAALSGPLPGVRQQLRGEVTQAQLETLQAENQHLKGLLQRLEPHSPKRGGSFPDSLKESLKPSLRSLEQENHQLKKVLAKEQSQRDGSNQTHREKYESALLSHAICEQPQQDQDGPQVQDKAQSCEGEIQRLFRELQMLSPTRHGDHSSSSSSSSISTRLTRRNSVTALSLNESAAEGQSSGSEGSVTPGFKDKDPSSVSSARGMVTRFLEDESLRSEELLQRLDHHILGMREHNTRTVSKYLAGGSGPEAEPTSEQSHSTPQL</sequence>
<evidence type="ECO:0000256" key="2">
    <source>
        <dbReference type="ARBA" id="ARBA00007181"/>
    </source>
</evidence>
<feature type="region of interest" description="Disordered" evidence="5">
    <location>
        <begin position="627"/>
        <end position="659"/>
    </location>
</feature>
<feature type="region of interest" description="Disordered" evidence="5">
    <location>
        <begin position="364"/>
        <end position="388"/>
    </location>
</feature>
<reference evidence="8" key="1">
    <citation type="submission" date="2016-05" db="EMBL/GenBank/DDBJ databases">
        <authorList>
            <person name="Lavstsen T."/>
            <person name="Jespersen J.S."/>
        </authorList>
    </citation>
    <scope>NUCLEOTIDE SEQUENCE</scope>
    <source>
        <tissue evidence="8">Brain</tissue>
    </source>
</reference>
<dbReference type="EMBL" id="HADZ01004075">
    <property type="protein sequence ID" value="SBP68016.1"/>
    <property type="molecule type" value="Transcribed_RNA"/>
</dbReference>
<dbReference type="GO" id="GO:0007099">
    <property type="term" value="P:centriole replication"/>
    <property type="evidence" value="ECO:0007669"/>
    <property type="project" value="TreeGrafter"/>
</dbReference>
<feature type="region of interest" description="Disordered" evidence="5">
    <location>
        <begin position="535"/>
        <end position="596"/>
    </location>
</feature>
<feature type="region of interest" description="Disordered" evidence="5">
    <location>
        <begin position="116"/>
        <end position="147"/>
    </location>
</feature>
<evidence type="ECO:0000259" key="7">
    <source>
        <dbReference type="Pfam" id="PF25771"/>
    </source>
</evidence>
<evidence type="ECO:0000256" key="1">
    <source>
        <dbReference type="ARBA" id="ARBA00004496"/>
    </source>
</evidence>
<dbReference type="InterPro" id="IPR057656">
    <property type="entry name" value="CEP63/Deup1_CC"/>
</dbReference>
<dbReference type="GO" id="GO:0005737">
    <property type="term" value="C:cytoplasm"/>
    <property type="evidence" value="ECO:0007669"/>
    <property type="project" value="UniProtKB-SubCell"/>
</dbReference>
<gene>
    <name evidence="8" type="primary">CEP63</name>
</gene>
<dbReference type="GO" id="GO:0098535">
    <property type="term" value="P:de novo centriole assembly involved in multi-ciliated epithelial cell differentiation"/>
    <property type="evidence" value="ECO:0007669"/>
    <property type="project" value="TreeGrafter"/>
</dbReference>
<protein>
    <submittedName>
        <fullName evidence="8">Centrosomal protein 63</fullName>
    </submittedName>
</protein>
<dbReference type="InterPro" id="IPR031470">
    <property type="entry name" value="CEP63/Deup1_N"/>
</dbReference>
<dbReference type="Pfam" id="PF25771">
    <property type="entry name" value="CC_CEP152-bind"/>
    <property type="match status" value="1"/>
</dbReference>
<dbReference type="PANTHER" id="PTHR18875:SF3">
    <property type="entry name" value="CENTROSOMAL PROTEIN OF 63 KDA"/>
    <property type="match status" value="1"/>
</dbReference>
<feature type="compositionally biased region" description="Polar residues" evidence="5">
    <location>
        <begin position="649"/>
        <end position="659"/>
    </location>
</feature>
<keyword evidence="3" id="KW-0963">Cytoplasm</keyword>
<dbReference type="GO" id="GO:0005814">
    <property type="term" value="C:centriole"/>
    <property type="evidence" value="ECO:0007669"/>
    <property type="project" value="TreeGrafter"/>
</dbReference>
<feature type="domain" description="CEP63/Deup1 CEP152 binding coiled coil" evidence="7">
    <location>
        <begin position="602"/>
        <end position="637"/>
    </location>
</feature>
<feature type="compositionally biased region" description="Basic and acidic residues" evidence="5">
    <location>
        <begin position="129"/>
        <end position="145"/>
    </location>
</feature>
<evidence type="ECO:0000259" key="6">
    <source>
        <dbReference type="Pfam" id="PF17045"/>
    </source>
</evidence>
<feature type="region of interest" description="Disordered" evidence="5">
    <location>
        <begin position="436"/>
        <end position="455"/>
    </location>
</feature>
<dbReference type="Pfam" id="PF17045">
    <property type="entry name" value="CEP63"/>
    <property type="match status" value="1"/>
</dbReference>